<dbReference type="GO" id="GO:0005829">
    <property type="term" value="C:cytosol"/>
    <property type="evidence" value="ECO:0007669"/>
    <property type="project" value="TreeGrafter"/>
</dbReference>
<dbReference type="PANTHER" id="PTHR11728">
    <property type="entry name" value="GLYCEROL-3-PHOSPHATE DEHYDROGENASE"/>
    <property type="match status" value="1"/>
</dbReference>
<dbReference type="InterPro" id="IPR011128">
    <property type="entry name" value="G3P_DH_NAD-dep_N"/>
</dbReference>
<evidence type="ECO:0000313" key="10">
    <source>
        <dbReference type="EMBL" id="KAI1242856.1"/>
    </source>
</evidence>
<sequence length="476" mass="52420">MTGSAVARIIGNNVKKLQKFASTVNMWVFEENINGRKLTDIINNDHENVKYLPGYKLPDNVGIDEGPEGLRLISDIIREKMGIDISVLMGANIASEVAAEKFCETTIGCKILENGLLFKELLQTPNFRITVVDDADAVELCGALKGSEELKVLKWQQPRTKTDNIVAVGAGFCDGLSYGDNTKAAVIRLGLMEMIAFAKFFCKGPVSTATFLESCGIADLITTCYGGRNRRVAEAFVKTGKSIEELESEMLNGQKLQGPQTSAEVYRILKQKGMLDKFPNSELEAGALGNGTGAITLAINVCEDTATSCAWSCVYRLTREQDGREQLGSSLGNKMRTCSCRWTAELRSLAPKHENHNSRSEKVENCKGRNLSKGKINAITMDPHKQQQGHGKVALALEGTLAVLNNQIKHFLLANQLKQASKQTSAQFRGHEGSIEPEPRYTFQEAHGAFIVTHLHCERRHNNAQERPQQNPHSQL</sequence>
<dbReference type="GO" id="GO:0046168">
    <property type="term" value="P:glycerol-3-phosphate catabolic process"/>
    <property type="evidence" value="ECO:0007669"/>
    <property type="project" value="UniProtKB-UniRule"/>
</dbReference>
<dbReference type="FunFam" id="1.10.1040.10:FF:000084">
    <property type="entry name" value="Glycerol-3-phosphate dehydrogenase [NAD(+)], cytoplasmic"/>
    <property type="match status" value="1"/>
</dbReference>
<dbReference type="EMBL" id="JADDUC020000001">
    <property type="protein sequence ID" value="KAI1242856.1"/>
    <property type="molecule type" value="Genomic_DNA"/>
</dbReference>
<feature type="domain" description="Glycerol-3-phosphate dehydrogenase NAD-dependent C-terminal" evidence="8">
    <location>
        <begin position="163"/>
        <end position="279"/>
    </location>
</feature>
<comment type="similarity">
    <text evidence="2 5">Belongs to the NAD-dependent glycerol-3-phosphate dehydrogenase family.</text>
</comment>
<evidence type="ECO:0000259" key="7">
    <source>
        <dbReference type="Pfam" id="PF01210"/>
    </source>
</evidence>
<comment type="caution">
    <text evidence="9">The sequence shown here is derived from an EMBL/GenBank/DDBJ whole genome shotgun (WGS) entry which is preliminary data.</text>
</comment>
<comment type="subcellular location">
    <subcellularLocation>
        <location evidence="1">Cytoplasm</location>
    </subcellularLocation>
</comment>
<keyword evidence="5" id="KW-0520">NAD</keyword>
<comment type="catalytic activity">
    <reaction evidence="4">
        <text>sn-glycerol 3-phosphate + NAD(+) = dihydroxyacetone phosphate + NADH + H(+)</text>
        <dbReference type="Rhea" id="RHEA:11092"/>
        <dbReference type="ChEBI" id="CHEBI:15378"/>
        <dbReference type="ChEBI" id="CHEBI:57540"/>
        <dbReference type="ChEBI" id="CHEBI:57597"/>
        <dbReference type="ChEBI" id="CHEBI:57642"/>
        <dbReference type="ChEBI" id="CHEBI:57945"/>
        <dbReference type="EC" id="1.1.1.8"/>
    </reaction>
    <physiologicalReaction direction="left-to-right" evidence="4">
        <dbReference type="Rhea" id="RHEA:11093"/>
    </physiologicalReaction>
</comment>
<dbReference type="EMBL" id="JADDUC010000047">
    <property type="protein sequence ID" value="KAG0121604.1"/>
    <property type="molecule type" value="Genomic_DNA"/>
</dbReference>
<dbReference type="Proteomes" id="UP000618051">
    <property type="component" value="Unassembled WGS sequence"/>
</dbReference>
<dbReference type="InterPro" id="IPR013328">
    <property type="entry name" value="6PGD_dom2"/>
</dbReference>
<evidence type="ECO:0000313" key="11">
    <source>
        <dbReference type="Proteomes" id="UP000618051"/>
    </source>
</evidence>
<evidence type="ECO:0000256" key="1">
    <source>
        <dbReference type="ARBA" id="ARBA00004496"/>
    </source>
</evidence>
<evidence type="ECO:0000259" key="8">
    <source>
        <dbReference type="Pfam" id="PF07479"/>
    </source>
</evidence>
<protein>
    <recommendedName>
        <fullName evidence="6">Glycerol-3-phosphate dehydrogenase [NAD(+)]</fullName>
        <ecNumber evidence="6">1.1.1.8</ecNumber>
    </recommendedName>
</protein>
<name>A0A835NUB7_9PASS</name>
<reference evidence="10" key="3">
    <citation type="submission" date="2022-01" db="EMBL/GenBank/DDBJ databases">
        <authorList>
            <person name="Rubenstein D.R."/>
        </authorList>
    </citation>
    <scope>NUCLEOTIDE SEQUENCE</scope>
    <source>
        <strain evidence="10">SS15</strain>
        <tissue evidence="10">Liver</tissue>
    </source>
</reference>
<evidence type="ECO:0000256" key="4">
    <source>
        <dbReference type="ARBA" id="ARBA00048723"/>
    </source>
</evidence>
<evidence type="ECO:0000256" key="6">
    <source>
        <dbReference type="RuleBase" id="RU361243"/>
    </source>
</evidence>
<dbReference type="Pfam" id="PF01210">
    <property type="entry name" value="NAD_Gly3P_dh_N"/>
    <property type="match status" value="2"/>
</dbReference>
<evidence type="ECO:0000256" key="3">
    <source>
        <dbReference type="ARBA" id="ARBA00023002"/>
    </source>
</evidence>
<dbReference type="Pfam" id="PF07479">
    <property type="entry name" value="NAD_Gly3P_dh_C"/>
    <property type="match status" value="1"/>
</dbReference>
<dbReference type="InterPro" id="IPR006168">
    <property type="entry name" value="G3P_DH_NAD-dep"/>
</dbReference>
<dbReference type="InterPro" id="IPR008927">
    <property type="entry name" value="6-PGluconate_DH-like_C_sf"/>
</dbReference>
<dbReference type="SUPFAM" id="SSF48179">
    <property type="entry name" value="6-phosphogluconate dehydrogenase C-terminal domain-like"/>
    <property type="match status" value="1"/>
</dbReference>
<dbReference type="AlphaFoldDB" id="A0A835NUB7"/>
<dbReference type="GO" id="GO:0141152">
    <property type="term" value="F:glycerol-3-phosphate dehydrogenase (NAD+) activity"/>
    <property type="evidence" value="ECO:0007669"/>
    <property type="project" value="UniProtKB-UniRule"/>
</dbReference>
<dbReference type="Gene3D" id="3.40.50.720">
    <property type="entry name" value="NAD(P)-binding Rossmann-like Domain"/>
    <property type="match status" value="2"/>
</dbReference>
<keyword evidence="11" id="KW-1185">Reference proteome</keyword>
<dbReference type="Gene3D" id="1.10.1040.10">
    <property type="entry name" value="N-(1-d-carboxylethyl)-l-norvaline Dehydrogenase, domain 2"/>
    <property type="match status" value="1"/>
</dbReference>
<dbReference type="GO" id="GO:0005975">
    <property type="term" value="P:carbohydrate metabolic process"/>
    <property type="evidence" value="ECO:0007669"/>
    <property type="project" value="InterPro"/>
</dbReference>
<proteinExistence type="inferred from homology"/>
<dbReference type="InterPro" id="IPR036291">
    <property type="entry name" value="NAD(P)-bd_dom_sf"/>
</dbReference>
<reference evidence="10 11" key="2">
    <citation type="journal article" date="2021" name="J. Hered.">
        <title>Feather Gene Expression Elucidates the Developmental Basis of Plumage Iridescence in African Starlings.</title>
        <authorList>
            <person name="Rubenstein D.R."/>
            <person name="Corvelo A."/>
            <person name="MacManes M.D."/>
            <person name="Maia R."/>
            <person name="Narzisi G."/>
            <person name="Rousaki A."/>
            <person name="Vandenabeele P."/>
            <person name="Shawkey M.D."/>
            <person name="Solomon J."/>
        </authorList>
    </citation>
    <scope>NUCLEOTIDE SEQUENCE [LARGE SCALE GENOMIC DNA]</scope>
    <source>
        <strain evidence="10">SS15</strain>
    </source>
</reference>
<dbReference type="GO" id="GO:0051287">
    <property type="term" value="F:NAD binding"/>
    <property type="evidence" value="ECO:0007669"/>
    <property type="project" value="UniProtKB-UniRule"/>
</dbReference>
<feature type="domain" description="Glycerol-3-phosphate dehydrogenase NAD-dependent N-terminal" evidence="7">
    <location>
        <begin position="68"/>
        <end position="110"/>
    </location>
</feature>
<evidence type="ECO:0000256" key="5">
    <source>
        <dbReference type="RuleBase" id="RU000437"/>
    </source>
</evidence>
<dbReference type="OrthoDB" id="10263760at2759"/>
<accession>A0A835NUB7</accession>
<reference evidence="9" key="1">
    <citation type="submission" date="2020-10" db="EMBL/GenBank/DDBJ databases">
        <title>Feather gene expression reveals the developmental basis of iridescence in African starlings.</title>
        <authorList>
            <person name="Rubenstein D.R."/>
        </authorList>
    </citation>
    <scope>NUCLEOTIDE SEQUENCE</scope>
    <source>
        <strain evidence="9">SS15</strain>
        <tissue evidence="9">Liver</tissue>
    </source>
</reference>
<dbReference type="PANTHER" id="PTHR11728:SF7">
    <property type="entry name" value="GLYCEROL-3-PHOSPHATE DEHYDROGENASE 1-LIKE PROTEIN"/>
    <property type="match status" value="1"/>
</dbReference>
<evidence type="ECO:0000313" key="9">
    <source>
        <dbReference type="EMBL" id="KAG0121604.1"/>
    </source>
</evidence>
<evidence type="ECO:0000256" key="2">
    <source>
        <dbReference type="ARBA" id="ARBA00011009"/>
    </source>
</evidence>
<gene>
    <name evidence="10" type="ORF">IHE44_0000411</name>
    <name evidence="9" type="ORF">IHE44_010775</name>
</gene>
<feature type="domain" description="Glycerol-3-phosphate dehydrogenase NAD-dependent N-terminal" evidence="7">
    <location>
        <begin position="3"/>
        <end position="62"/>
    </location>
</feature>
<keyword evidence="3 5" id="KW-0560">Oxidoreductase</keyword>
<dbReference type="SUPFAM" id="SSF51735">
    <property type="entry name" value="NAD(P)-binding Rossmann-fold domains"/>
    <property type="match status" value="1"/>
</dbReference>
<organism evidence="9">
    <name type="scientific">Lamprotornis superbus</name>
    <dbReference type="NCBI Taxonomy" id="245042"/>
    <lineage>
        <taxon>Eukaryota</taxon>
        <taxon>Metazoa</taxon>
        <taxon>Chordata</taxon>
        <taxon>Craniata</taxon>
        <taxon>Vertebrata</taxon>
        <taxon>Euteleostomi</taxon>
        <taxon>Archelosauria</taxon>
        <taxon>Archosauria</taxon>
        <taxon>Dinosauria</taxon>
        <taxon>Saurischia</taxon>
        <taxon>Theropoda</taxon>
        <taxon>Coelurosauria</taxon>
        <taxon>Aves</taxon>
        <taxon>Neognathae</taxon>
        <taxon>Neoaves</taxon>
        <taxon>Telluraves</taxon>
        <taxon>Australaves</taxon>
        <taxon>Passeriformes</taxon>
        <taxon>Sturnidae</taxon>
        <taxon>Lamprotornis</taxon>
    </lineage>
</organism>
<dbReference type="InterPro" id="IPR006109">
    <property type="entry name" value="G3P_DH_NAD-dep_C"/>
</dbReference>
<dbReference type="EC" id="1.1.1.8" evidence="6"/>
<dbReference type="PRINTS" id="PR00077">
    <property type="entry name" value="GPDHDRGNASE"/>
</dbReference>